<feature type="transmembrane region" description="Helical" evidence="1">
    <location>
        <begin position="21"/>
        <end position="42"/>
    </location>
</feature>
<keyword evidence="1" id="KW-1133">Transmembrane helix</keyword>
<reference evidence="3 5" key="2">
    <citation type="submission" date="2019-03" db="EMBL/GenBank/DDBJ databases">
        <title>Genomics of glacier-inhabiting Cryobacterium strains.</title>
        <authorList>
            <person name="Liu Q."/>
            <person name="Xin Y.-H."/>
        </authorList>
    </citation>
    <scope>NUCLEOTIDE SEQUENCE [LARGE SCALE GENOMIC DNA]</scope>
    <source>
        <strain evidence="3 5">Hh8</strain>
    </source>
</reference>
<name>A0A4R8UYI3_9MICO</name>
<gene>
    <name evidence="3" type="ORF">E3O21_17820</name>
    <name evidence="2" type="ORF">SAMN05216368_103342</name>
</gene>
<dbReference type="RefSeq" id="WP_092339796.1">
    <property type="nucleotide sequence ID" value="NZ_FNIB01000003.1"/>
</dbReference>
<evidence type="ECO:0000256" key="1">
    <source>
        <dbReference type="SAM" id="Phobius"/>
    </source>
</evidence>
<evidence type="ECO:0000313" key="2">
    <source>
        <dbReference type="EMBL" id="SDN06630.1"/>
    </source>
</evidence>
<dbReference type="Proteomes" id="UP000298252">
    <property type="component" value="Unassembled WGS sequence"/>
</dbReference>
<dbReference type="Proteomes" id="UP000199639">
    <property type="component" value="Unassembled WGS sequence"/>
</dbReference>
<evidence type="ECO:0000313" key="5">
    <source>
        <dbReference type="Proteomes" id="UP000298252"/>
    </source>
</evidence>
<feature type="transmembrane region" description="Helical" evidence="1">
    <location>
        <begin position="105"/>
        <end position="128"/>
    </location>
</feature>
<protein>
    <submittedName>
        <fullName evidence="2">Uncharacterized protein</fullName>
    </submittedName>
</protein>
<keyword evidence="1" id="KW-0472">Membrane</keyword>
<organism evidence="2 4">
    <name type="scientific">Cryobacterium flavum</name>
    <dbReference type="NCBI Taxonomy" id="1424659"/>
    <lineage>
        <taxon>Bacteria</taxon>
        <taxon>Bacillati</taxon>
        <taxon>Actinomycetota</taxon>
        <taxon>Actinomycetes</taxon>
        <taxon>Micrococcales</taxon>
        <taxon>Microbacteriaceae</taxon>
        <taxon>Cryobacterium</taxon>
    </lineage>
</organism>
<sequence>MKSTPPASLIPDSSGPHRRAHARFLAALFCAAALAVAVWLALNTGEDVSGATRTQLFLALASIALLLIGITFYLAASIATARSISSDLEVDRAARTIRRIRSLSGFGAVFAIAAVMAIAGLGALRILAPPAERPVSVQFSEVTGRVQLEYCPSLPSSFEALAKPTDLASSSTLLPVWVASRVCGNPSFQHGVWLYLNRSTITVADADDR</sequence>
<accession>A0A4R8UYI3</accession>
<evidence type="ECO:0000313" key="4">
    <source>
        <dbReference type="Proteomes" id="UP000199639"/>
    </source>
</evidence>
<dbReference type="EMBL" id="SOFD01000041">
    <property type="protein sequence ID" value="TFB72951.1"/>
    <property type="molecule type" value="Genomic_DNA"/>
</dbReference>
<evidence type="ECO:0000313" key="3">
    <source>
        <dbReference type="EMBL" id="TFB72951.1"/>
    </source>
</evidence>
<reference evidence="2 4" key="1">
    <citation type="submission" date="2016-10" db="EMBL/GenBank/DDBJ databases">
        <authorList>
            <person name="Varghese N."/>
            <person name="Submissions S."/>
        </authorList>
    </citation>
    <scope>NUCLEOTIDE SEQUENCE [LARGE SCALE GENOMIC DNA]</scope>
    <source>
        <strain evidence="2 4">CGMCC 1.11215</strain>
    </source>
</reference>
<feature type="transmembrane region" description="Helical" evidence="1">
    <location>
        <begin position="54"/>
        <end position="76"/>
    </location>
</feature>
<proteinExistence type="predicted"/>
<keyword evidence="5" id="KW-1185">Reference proteome</keyword>
<dbReference type="AlphaFoldDB" id="A0A4R8UYI3"/>
<keyword evidence="1" id="KW-0812">Transmembrane</keyword>
<dbReference type="EMBL" id="FNIB01000003">
    <property type="protein sequence ID" value="SDN06630.1"/>
    <property type="molecule type" value="Genomic_DNA"/>
</dbReference>